<dbReference type="AlphaFoldDB" id="A0A8X6UQV1"/>
<accession>A0A8X6UQV1</accession>
<reference evidence="1" key="1">
    <citation type="submission" date="2020-08" db="EMBL/GenBank/DDBJ databases">
        <title>Multicomponent nature underlies the extraordinary mechanical properties of spider dragline silk.</title>
        <authorList>
            <person name="Kono N."/>
            <person name="Nakamura H."/>
            <person name="Mori M."/>
            <person name="Yoshida Y."/>
            <person name="Ohtoshi R."/>
            <person name="Malay A.D."/>
            <person name="Moran D.A.P."/>
            <person name="Tomita M."/>
            <person name="Numata K."/>
            <person name="Arakawa K."/>
        </authorList>
    </citation>
    <scope>NUCLEOTIDE SEQUENCE</scope>
</reference>
<name>A0A8X6UQV1_TRICX</name>
<sequence length="146" mass="16240">MTSDSKNGKDTCFNLTRHFNADGKTYHRHSNLKLTTKLNSVTQQPMRAKAYYAHLRSFAMREKGGNRLVPGSDYMVDELKLPNQAPRGFGESLQKCVAWRCPDGSQLLFCWPIQAVSGQSLASNGPVAYSTDQNLVFGHVEATSNK</sequence>
<protein>
    <submittedName>
        <fullName evidence="1">Uncharacterized protein</fullName>
    </submittedName>
</protein>
<dbReference type="Proteomes" id="UP000887159">
    <property type="component" value="Unassembled WGS sequence"/>
</dbReference>
<organism evidence="1 2">
    <name type="scientific">Trichonephila clavipes</name>
    <name type="common">Golden silk orbweaver</name>
    <name type="synonym">Nephila clavipes</name>
    <dbReference type="NCBI Taxonomy" id="2585209"/>
    <lineage>
        <taxon>Eukaryota</taxon>
        <taxon>Metazoa</taxon>
        <taxon>Ecdysozoa</taxon>
        <taxon>Arthropoda</taxon>
        <taxon>Chelicerata</taxon>
        <taxon>Arachnida</taxon>
        <taxon>Araneae</taxon>
        <taxon>Araneomorphae</taxon>
        <taxon>Entelegynae</taxon>
        <taxon>Araneoidea</taxon>
        <taxon>Nephilidae</taxon>
        <taxon>Trichonephila</taxon>
    </lineage>
</organism>
<evidence type="ECO:0000313" key="2">
    <source>
        <dbReference type="Proteomes" id="UP000887159"/>
    </source>
</evidence>
<keyword evidence="2" id="KW-1185">Reference proteome</keyword>
<proteinExistence type="predicted"/>
<gene>
    <name evidence="1" type="ORF">TNCV_2576131</name>
</gene>
<dbReference type="EMBL" id="BMAU01021062">
    <property type="protein sequence ID" value="GFX88906.1"/>
    <property type="molecule type" value="Genomic_DNA"/>
</dbReference>
<comment type="caution">
    <text evidence="1">The sequence shown here is derived from an EMBL/GenBank/DDBJ whole genome shotgun (WGS) entry which is preliminary data.</text>
</comment>
<evidence type="ECO:0000313" key="1">
    <source>
        <dbReference type="EMBL" id="GFX88906.1"/>
    </source>
</evidence>